<dbReference type="InterPro" id="IPR023214">
    <property type="entry name" value="HAD_sf"/>
</dbReference>
<reference evidence="1 2" key="1">
    <citation type="submission" date="2019-07" db="EMBL/GenBank/DDBJ databases">
        <title>Genomes of sea-ice associated Colwellia species.</title>
        <authorList>
            <person name="Bowman J.P."/>
        </authorList>
    </citation>
    <scope>NUCLEOTIDE SEQUENCE [LARGE SCALE GENOMIC DNA]</scope>
    <source>
        <strain evidence="1 2">ACAM 459</strain>
    </source>
</reference>
<accession>A0A5C6QFE1</accession>
<dbReference type="Proteomes" id="UP000321822">
    <property type="component" value="Unassembled WGS sequence"/>
</dbReference>
<protein>
    <submittedName>
        <fullName evidence="1">HAD family hydrolase</fullName>
    </submittedName>
</protein>
<comment type="caution">
    <text evidence="1">The sequence shown here is derived from an EMBL/GenBank/DDBJ whole genome shotgun (WGS) entry which is preliminary data.</text>
</comment>
<keyword evidence="2" id="KW-1185">Reference proteome</keyword>
<keyword evidence="1" id="KW-0378">Hydrolase</keyword>
<organism evidence="1 2">
    <name type="scientific">Colwellia demingiae</name>
    <dbReference type="NCBI Taxonomy" id="89401"/>
    <lineage>
        <taxon>Bacteria</taxon>
        <taxon>Pseudomonadati</taxon>
        <taxon>Pseudomonadota</taxon>
        <taxon>Gammaproteobacteria</taxon>
        <taxon>Alteromonadales</taxon>
        <taxon>Colwelliaceae</taxon>
        <taxon>Colwellia</taxon>
    </lineage>
</organism>
<dbReference type="PANTHER" id="PTHR47478">
    <property type="match status" value="1"/>
</dbReference>
<gene>
    <name evidence="1" type="ORF">ESZ36_10560</name>
</gene>
<dbReference type="AlphaFoldDB" id="A0A5C6QFE1"/>
<evidence type="ECO:0000313" key="2">
    <source>
        <dbReference type="Proteomes" id="UP000321822"/>
    </source>
</evidence>
<dbReference type="Pfam" id="PF00702">
    <property type="entry name" value="Hydrolase"/>
    <property type="match status" value="1"/>
</dbReference>
<dbReference type="GO" id="GO:0016787">
    <property type="term" value="F:hydrolase activity"/>
    <property type="evidence" value="ECO:0007669"/>
    <property type="project" value="UniProtKB-KW"/>
</dbReference>
<name>A0A5C6QFE1_9GAMM</name>
<dbReference type="RefSeq" id="WP_146787450.1">
    <property type="nucleotide sequence ID" value="NZ_VOLT01000005.1"/>
</dbReference>
<dbReference type="OrthoDB" id="6196267at2"/>
<dbReference type="PANTHER" id="PTHR47478:SF1">
    <property type="entry name" value="PYRIMIDINE 5'-NUCLEOTIDASE YJJG"/>
    <property type="match status" value="1"/>
</dbReference>
<dbReference type="EMBL" id="VOLT01000005">
    <property type="protein sequence ID" value="TWX67754.1"/>
    <property type="molecule type" value="Genomic_DNA"/>
</dbReference>
<dbReference type="SUPFAM" id="SSF56784">
    <property type="entry name" value="HAD-like"/>
    <property type="match status" value="1"/>
</dbReference>
<dbReference type="InterPro" id="IPR036412">
    <property type="entry name" value="HAD-like_sf"/>
</dbReference>
<evidence type="ECO:0000313" key="1">
    <source>
        <dbReference type="EMBL" id="TWX67754.1"/>
    </source>
</evidence>
<proteinExistence type="predicted"/>
<dbReference type="InterPro" id="IPR052550">
    <property type="entry name" value="Pyrimidine_5'-ntase_YjjG"/>
</dbReference>
<dbReference type="Gene3D" id="3.40.50.1000">
    <property type="entry name" value="HAD superfamily/HAD-like"/>
    <property type="match status" value="1"/>
</dbReference>
<sequence>MINVYLFDWGDTLMVDFPGVTGKMCDWDIVEAVSEAKETLEVLSEHSQIYIATGAADSTELEIKKAFERVGLNEFISGYFCKANLGLSKGTPEFLNSILEKLKVPSVNVAMVGDNFDKDIKPAIAAGIQPFWFTDNDIETVPNNVKVINQLSALYLNK</sequence>